<dbReference type="InterPro" id="IPR036565">
    <property type="entry name" value="Mur-like_cat_sf"/>
</dbReference>
<dbReference type="GO" id="GO:0071555">
    <property type="term" value="P:cell wall organization"/>
    <property type="evidence" value="ECO:0007669"/>
    <property type="project" value="UniProtKB-KW"/>
</dbReference>
<gene>
    <name evidence="5" type="ORF">COW82_01735</name>
</gene>
<dbReference type="GO" id="GO:0005737">
    <property type="term" value="C:cytoplasm"/>
    <property type="evidence" value="ECO:0007669"/>
    <property type="project" value="UniProtKB-SubCell"/>
</dbReference>
<dbReference type="InterPro" id="IPR013221">
    <property type="entry name" value="Mur_ligase_cen"/>
</dbReference>
<keyword evidence="2" id="KW-0961">Cell wall biogenesis/degradation</keyword>
<organism evidence="5 6">
    <name type="scientific">Candidatus Campbellbacteria bacterium CG22_combo_CG10-13_8_21_14_all_43_18</name>
    <dbReference type="NCBI Taxonomy" id="1974530"/>
    <lineage>
        <taxon>Bacteria</taxon>
        <taxon>Candidatus Campbelliibacteriota</taxon>
    </lineage>
</organism>
<evidence type="ECO:0000313" key="5">
    <source>
        <dbReference type="EMBL" id="PIP86502.1"/>
    </source>
</evidence>
<dbReference type="Pfam" id="PF02875">
    <property type="entry name" value="Mur_ligase_C"/>
    <property type="match status" value="1"/>
</dbReference>
<dbReference type="GO" id="GO:0016881">
    <property type="term" value="F:acid-amino acid ligase activity"/>
    <property type="evidence" value="ECO:0007669"/>
    <property type="project" value="InterPro"/>
</dbReference>
<feature type="domain" description="Mur ligase C-terminal" evidence="3">
    <location>
        <begin position="277"/>
        <end position="400"/>
    </location>
</feature>
<evidence type="ECO:0000256" key="2">
    <source>
        <dbReference type="RuleBase" id="RU004135"/>
    </source>
</evidence>
<dbReference type="PANTHER" id="PTHR23135:SF4">
    <property type="entry name" value="UDP-N-ACETYLMURAMOYL-L-ALANYL-D-GLUTAMATE--2,6-DIAMINOPIMELATE LIGASE MURE HOMOLOG, CHLOROPLASTIC"/>
    <property type="match status" value="1"/>
</dbReference>
<dbReference type="GO" id="GO:0005524">
    <property type="term" value="F:ATP binding"/>
    <property type="evidence" value="ECO:0007669"/>
    <property type="project" value="InterPro"/>
</dbReference>
<evidence type="ECO:0000259" key="3">
    <source>
        <dbReference type="Pfam" id="PF02875"/>
    </source>
</evidence>
<sequence>MTKIGKEFSWLEKILRFFEKLIPKKLYSFGQPIYHYALALLAAVFYRFPSRKINIVAVTGTKGKTTTAEIINAIFEEAGFKTALADTLRFKVGNKSERNMYKMSLRGRFFTQRFLKRALEAGCDYAIIEITSEAAKQYRHKFISLNALLFTNLAPEHIESHGSYDKYVEAKLSIAKALRSSRKKRRVLVANKDDKESEKFLALNIQEKYKYGLDDAKDYRILPDGLAFYFENEKFESKLHGKFNIYNILAALTYAKTQNISPETMRKAIEKFSGVKGRVEFIEEGQNFKVVVDYAHTPDSLQKLYDVFQDRKKICVLGNTGGGRDKWKRAVMAEIAEKNCAHIILTNEDPYDENPREIVDEMARAIASPVYEIKIDRREAIREALRHAEQNDVVLITGKGTDPYIMGPNNAKMPWSDSEVAREEIRKLYKPHAGTA</sequence>
<protein>
    <recommendedName>
        <fullName evidence="7">UDP-N-acetylmuramoyl-L-alanyl-D-glutamate--2, 6-diaminopimelate ligase</fullName>
    </recommendedName>
</protein>
<dbReference type="GO" id="GO:0009252">
    <property type="term" value="P:peptidoglycan biosynthetic process"/>
    <property type="evidence" value="ECO:0007669"/>
    <property type="project" value="UniProtKB-UniPathway"/>
</dbReference>
<dbReference type="Gene3D" id="3.90.190.20">
    <property type="entry name" value="Mur ligase, C-terminal domain"/>
    <property type="match status" value="1"/>
</dbReference>
<dbReference type="Gene3D" id="3.40.1190.10">
    <property type="entry name" value="Mur-like, catalytic domain"/>
    <property type="match status" value="1"/>
</dbReference>
<dbReference type="Proteomes" id="UP000231276">
    <property type="component" value="Unassembled WGS sequence"/>
</dbReference>
<dbReference type="InterPro" id="IPR036615">
    <property type="entry name" value="Mur_ligase_C_dom_sf"/>
</dbReference>
<keyword evidence="2" id="KW-0133">Cell shape</keyword>
<dbReference type="SUPFAM" id="SSF53244">
    <property type="entry name" value="MurD-like peptide ligases, peptide-binding domain"/>
    <property type="match status" value="1"/>
</dbReference>
<dbReference type="EMBL" id="PCTS01000023">
    <property type="protein sequence ID" value="PIP86502.1"/>
    <property type="molecule type" value="Genomic_DNA"/>
</dbReference>
<dbReference type="GO" id="GO:0051301">
    <property type="term" value="P:cell division"/>
    <property type="evidence" value="ECO:0007669"/>
    <property type="project" value="UniProtKB-KW"/>
</dbReference>
<keyword evidence="2" id="KW-0131">Cell cycle</keyword>
<evidence type="ECO:0000256" key="1">
    <source>
        <dbReference type="ARBA" id="ARBA00005898"/>
    </source>
</evidence>
<evidence type="ECO:0000313" key="6">
    <source>
        <dbReference type="Proteomes" id="UP000231276"/>
    </source>
</evidence>
<dbReference type="NCBIfam" id="TIGR01085">
    <property type="entry name" value="murE"/>
    <property type="match status" value="1"/>
</dbReference>
<comment type="caution">
    <text evidence="5">The sequence shown here is derived from an EMBL/GenBank/DDBJ whole genome shotgun (WGS) entry which is preliminary data.</text>
</comment>
<comment type="pathway">
    <text evidence="2">Cell wall biogenesis; peptidoglycan biosynthesis.</text>
</comment>
<accession>A0A2H0DWE6</accession>
<dbReference type="InterPro" id="IPR005761">
    <property type="entry name" value="UDP-N-AcMur-Glu-dNH2Pim_ligase"/>
</dbReference>
<reference evidence="5 6" key="1">
    <citation type="submission" date="2017-09" db="EMBL/GenBank/DDBJ databases">
        <title>Depth-based differentiation of microbial function through sediment-hosted aquifers and enrichment of novel symbionts in the deep terrestrial subsurface.</title>
        <authorList>
            <person name="Probst A.J."/>
            <person name="Ladd B."/>
            <person name="Jarett J.K."/>
            <person name="Geller-Mcgrath D.E."/>
            <person name="Sieber C.M."/>
            <person name="Emerson J.B."/>
            <person name="Anantharaman K."/>
            <person name="Thomas B.C."/>
            <person name="Malmstrom R."/>
            <person name="Stieglmeier M."/>
            <person name="Klingl A."/>
            <person name="Woyke T."/>
            <person name="Ryan C.M."/>
            <person name="Banfield J.F."/>
        </authorList>
    </citation>
    <scope>NUCLEOTIDE SEQUENCE [LARGE SCALE GENOMIC DNA]</scope>
    <source>
        <strain evidence="5">CG22_combo_CG10-13_8_21_14_all_43_18</strain>
    </source>
</reference>
<evidence type="ECO:0008006" key="7">
    <source>
        <dbReference type="Google" id="ProtNLM"/>
    </source>
</evidence>
<name>A0A2H0DWE6_9BACT</name>
<dbReference type="UniPathway" id="UPA00219"/>
<feature type="domain" description="Mur ligase central" evidence="4">
    <location>
        <begin position="58"/>
        <end position="253"/>
    </location>
</feature>
<dbReference type="PANTHER" id="PTHR23135">
    <property type="entry name" value="MUR LIGASE FAMILY MEMBER"/>
    <property type="match status" value="1"/>
</dbReference>
<proteinExistence type="inferred from homology"/>
<dbReference type="GO" id="GO:0008360">
    <property type="term" value="P:regulation of cell shape"/>
    <property type="evidence" value="ECO:0007669"/>
    <property type="project" value="UniProtKB-KW"/>
</dbReference>
<keyword evidence="2" id="KW-0132">Cell division</keyword>
<evidence type="ECO:0000259" key="4">
    <source>
        <dbReference type="Pfam" id="PF08245"/>
    </source>
</evidence>
<comment type="similarity">
    <text evidence="1">Belongs to the MurCDEF family. MurE subfamily.</text>
</comment>
<keyword evidence="2" id="KW-0573">Peptidoglycan synthesis</keyword>
<dbReference type="InterPro" id="IPR004101">
    <property type="entry name" value="Mur_ligase_C"/>
</dbReference>
<dbReference type="Pfam" id="PF08245">
    <property type="entry name" value="Mur_ligase_M"/>
    <property type="match status" value="1"/>
</dbReference>
<dbReference type="AlphaFoldDB" id="A0A2H0DWE6"/>
<dbReference type="SUPFAM" id="SSF53623">
    <property type="entry name" value="MurD-like peptide ligases, catalytic domain"/>
    <property type="match status" value="1"/>
</dbReference>
<comment type="subcellular location">
    <subcellularLocation>
        <location evidence="2">Cytoplasm</location>
    </subcellularLocation>
</comment>